<evidence type="ECO:0000259" key="7">
    <source>
        <dbReference type="Pfam" id="PF10629"/>
    </source>
</evidence>
<dbReference type="GO" id="GO:0005930">
    <property type="term" value="C:axoneme"/>
    <property type="evidence" value="ECO:0007669"/>
    <property type="project" value="UniProtKB-SubCell"/>
</dbReference>
<dbReference type="PANTHER" id="PTHR34924:SF1">
    <property type="entry name" value="PROTEIN FAM166C"/>
    <property type="match status" value="1"/>
</dbReference>
<dbReference type="InterPro" id="IPR052329">
    <property type="entry name" value="CIMIP2C"/>
</dbReference>
<keyword evidence="3" id="KW-0206">Cytoskeleton</keyword>
<evidence type="ECO:0000256" key="1">
    <source>
        <dbReference type="ARBA" id="ARBA00004430"/>
    </source>
</evidence>
<proteinExistence type="inferred from homology"/>
<comment type="similarity">
    <text evidence="5">Belongs to the CIMIP2 family.</text>
</comment>
<evidence type="ECO:0000256" key="2">
    <source>
        <dbReference type="ARBA" id="ARBA00022490"/>
    </source>
</evidence>
<dbReference type="PANTHER" id="PTHR34924">
    <property type="entry name" value="UPF0573 PROTEIN C2ORF70"/>
    <property type="match status" value="1"/>
</dbReference>
<dbReference type="InterPro" id="IPR018902">
    <property type="entry name" value="CMI2A-C-like_dom"/>
</dbReference>
<reference evidence="8" key="1">
    <citation type="submission" date="2022-03" db="EMBL/GenBank/DDBJ databases">
        <authorList>
            <person name="Alioto T."/>
            <person name="Alioto T."/>
            <person name="Gomez Garrido J."/>
        </authorList>
    </citation>
    <scope>NUCLEOTIDE SEQUENCE</scope>
</reference>
<comment type="subcellular location">
    <subcellularLocation>
        <location evidence="1">Cytoplasm</location>
        <location evidence="1">Cytoskeleton</location>
        <location evidence="1">Cilium axoneme</location>
    </subcellularLocation>
</comment>
<evidence type="ECO:0000256" key="5">
    <source>
        <dbReference type="ARBA" id="ARBA00035661"/>
    </source>
</evidence>
<gene>
    <name evidence="8" type="ORF">PECUL_23A001666</name>
</gene>
<protein>
    <recommendedName>
        <fullName evidence="6">Ciliary microtubule inner protein 2C</fullName>
    </recommendedName>
</protein>
<dbReference type="Proteomes" id="UP001295444">
    <property type="component" value="Chromosome 13"/>
</dbReference>
<evidence type="ECO:0000313" key="8">
    <source>
        <dbReference type="EMBL" id="CAH2328967.1"/>
    </source>
</evidence>
<evidence type="ECO:0000256" key="3">
    <source>
        <dbReference type="ARBA" id="ARBA00023212"/>
    </source>
</evidence>
<keyword evidence="4" id="KW-0966">Cell projection</keyword>
<dbReference type="EMBL" id="OW240924">
    <property type="protein sequence ID" value="CAH2328967.1"/>
    <property type="molecule type" value="Genomic_DNA"/>
</dbReference>
<dbReference type="AlphaFoldDB" id="A0AAD1TKH7"/>
<sequence>MATRSAGTLITHNNATYIPPALMPGYRGYVPAQAFTYGDTFGNTSARYFQDFRSTALNSSQTHYSKGGQFPTRYSNDPALVISNRSRGWDRWLYSPNCSRYNVDYDRTEELKHFKKVAEQHRDHYRDKTGTLYQVPHFMLPVKNEETYPHPQQRL</sequence>
<evidence type="ECO:0000256" key="6">
    <source>
        <dbReference type="ARBA" id="ARBA00041160"/>
    </source>
</evidence>
<keyword evidence="9" id="KW-1185">Reference proteome</keyword>
<accession>A0AAD1TKH7</accession>
<name>A0AAD1TKH7_PELCU</name>
<keyword evidence="2" id="KW-0963">Cytoplasm</keyword>
<evidence type="ECO:0000256" key="4">
    <source>
        <dbReference type="ARBA" id="ARBA00023273"/>
    </source>
</evidence>
<feature type="domain" description="Ciliary microtubule inner protein 2A-C-like" evidence="7">
    <location>
        <begin position="19"/>
        <end position="85"/>
    </location>
</feature>
<dbReference type="Pfam" id="PF10629">
    <property type="entry name" value="CMI2B-like"/>
    <property type="match status" value="1"/>
</dbReference>
<dbReference type="GO" id="GO:0015630">
    <property type="term" value="C:microtubule cytoskeleton"/>
    <property type="evidence" value="ECO:0007669"/>
    <property type="project" value="UniProtKB-ARBA"/>
</dbReference>
<organism evidence="8 9">
    <name type="scientific">Pelobates cultripes</name>
    <name type="common">Western spadefoot toad</name>
    <dbReference type="NCBI Taxonomy" id="61616"/>
    <lineage>
        <taxon>Eukaryota</taxon>
        <taxon>Metazoa</taxon>
        <taxon>Chordata</taxon>
        <taxon>Craniata</taxon>
        <taxon>Vertebrata</taxon>
        <taxon>Euteleostomi</taxon>
        <taxon>Amphibia</taxon>
        <taxon>Batrachia</taxon>
        <taxon>Anura</taxon>
        <taxon>Pelobatoidea</taxon>
        <taxon>Pelobatidae</taxon>
        <taxon>Pelobates</taxon>
    </lineage>
</organism>
<evidence type="ECO:0000313" key="9">
    <source>
        <dbReference type="Proteomes" id="UP001295444"/>
    </source>
</evidence>